<keyword evidence="2" id="KW-1185">Reference proteome</keyword>
<sequence>MEQESPPSFSEAFSREQEILYEKYCYNRALVVDTSYFKSNVEFYAGSSFKHSGKMNSYASISAYNDILTASTSFSKIAIDSVNLYFHIPKYYFKPKDPNNKSSKYIKPELSITIYPPSLDDMNLSLSYVLSVFKAKIKASKNEIITKAIFGSYTKGVGCKVYYNITDFMINNIDSIAWYRKNYFNFGINYNFNYSRPLESQMSLYFMKKMFNKIDFVAEITKTSEQNPEICIANEYVYDKRTVIKGKILSGGFLAVGLWAKILSRTSMTISAKFDLFNPALSKFGIEFNINASPKWKKVDE</sequence>
<dbReference type="InterPro" id="IPR027246">
    <property type="entry name" value="Porin_Euk/Tom40"/>
</dbReference>
<dbReference type="GO" id="GO:0005741">
    <property type="term" value="C:mitochondrial outer membrane"/>
    <property type="evidence" value="ECO:0007669"/>
    <property type="project" value="InterPro"/>
</dbReference>
<dbReference type="AlphaFoldDB" id="A0A1R2D0V3"/>
<dbReference type="EMBL" id="MPUH01000019">
    <property type="protein sequence ID" value="OMJ94897.1"/>
    <property type="molecule type" value="Genomic_DNA"/>
</dbReference>
<organism evidence="1 2">
    <name type="scientific">Stentor coeruleus</name>
    <dbReference type="NCBI Taxonomy" id="5963"/>
    <lineage>
        <taxon>Eukaryota</taxon>
        <taxon>Sar</taxon>
        <taxon>Alveolata</taxon>
        <taxon>Ciliophora</taxon>
        <taxon>Postciliodesmatophora</taxon>
        <taxon>Heterotrichea</taxon>
        <taxon>Heterotrichida</taxon>
        <taxon>Stentoridae</taxon>
        <taxon>Stentor</taxon>
    </lineage>
</organism>
<comment type="caution">
    <text evidence="1">The sequence shown here is derived from an EMBL/GenBank/DDBJ whole genome shotgun (WGS) entry which is preliminary data.</text>
</comment>
<accession>A0A1R2D0V3</accession>
<dbReference type="InterPro" id="IPR023614">
    <property type="entry name" value="Porin_dom_sf"/>
</dbReference>
<reference evidence="1 2" key="1">
    <citation type="submission" date="2016-11" db="EMBL/GenBank/DDBJ databases">
        <title>The macronuclear genome of Stentor coeruleus: a giant cell with tiny introns.</title>
        <authorList>
            <person name="Slabodnick M."/>
            <person name="Ruby J.G."/>
            <person name="Reiff S.B."/>
            <person name="Swart E.C."/>
            <person name="Gosai S."/>
            <person name="Prabakaran S."/>
            <person name="Witkowska E."/>
            <person name="Larue G.E."/>
            <person name="Fisher S."/>
            <person name="Freeman R.M."/>
            <person name="Gunawardena J."/>
            <person name="Chu W."/>
            <person name="Stover N.A."/>
            <person name="Gregory B.D."/>
            <person name="Nowacki M."/>
            <person name="Derisi J."/>
            <person name="Roy S.W."/>
            <person name="Marshall W.F."/>
            <person name="Sood P."/>
        </authorList>
    </citation>
    <scope>NUCLEOTIDE SEQUENCE [LARGE SCALE GENOMIC DNA]</scope>
    <source>
        <strain evidence="1">WM001</strain>
    </source>
</reference>
<dbReference type="Proteomes" id="UP000187209">
    <property type="component" value="Unassembled WGS sequence"/>
</dbReference>
<name>A0A1R2D0V3_9CILI</name>
<dbReference type="GO" id="GO:0055085">
    <property type="term" value="P:transmembrane transport"/>
    <property type="evidence" value="ECO:0007669"/>
    <property type="project" value="InterPro"/>
</dbReference>
<dbReference type="Gene3D" id="2.40.160.10">
    <property type="entry name" value="Porin"/>
    <property type="match status" value="1"/>
</dbReference>
<proteinExistence type="predicted"/>
<gene>
    <name evidence="1" type="ORF">SteCoe_1754</name>
</gene>
<evidence type="ECO:0000313" key="1">
    <source>
        <dbReference type="EMBL" id="OMJ94897.1"/>
    </source>
</evidence>
<dbReference type="Pfam" id="PF01459">
    <property type="entry name" value="Porin_3"/>
    <property type="match status" value="1"/>
</dbReference>
<evidence type="ECO:0000313" key="2">
    <source>
        <dbReference type="Proteomes" id="UP000187209"/>
    </source>
</evidence>
<protein>
    <submittedName>
        <fullName evidence="1">Uncharacterized protein</fullName>
    </submittedName>
</protein>